<keyword evidence="2" id="KW-1185">Reference proteome</keyword>
<proteinExistence type="predicted"/>
<evidence type="ECO:0008006" key="3">
    <source>
        <dbReference type="Google" id="ProtNLM"/>
    </source>
</evidence>
<reference evidence="1 2" key="1">
    <citation type="journal article" date="2017" name="Mol. Plant">
        <title>The Genome of Medicinal Plant Macleaya cordata Provides New Insights into Benzylisoquinoline Alkaloids Metabolism.</title>
        <authorList>
            <person name="Liu X."/>
            <person name="Liu Y."/>
            <person name="Huang P."/>
            <person name="Ma Y."/>
            <person name="Qing Z."/>
            <person name="Tang Q."/>
            <person name="Cao H."/>
            <person name="Cheng P."/>
            <person name="Zheng Y."/>
            <person name="Yuan Z."/>
            <person name="Zhou Y."/>
            <person name="Liu J."/>
            <person name="Tang Z."/>
            <person name="Zhuo Y."/>
            <person name="Zhang Y."/>
            <person name="Yu L."/>
            <person name="Huang J."/>
            <person name="Yang P."/>
            <person name="Peng Q."/>
            <person name="Zhang J."/>
            <person name="Jiang W."/>
            <person name="Zhang Z."/>
            <person name="Lin K."/>
            <person name="Ro D.K."/>
            <person name="Chen X."/>
            <person name="Xiong X."/>
            <person name="Shang Y."/>
            <person name="Huang S."/>
            <person name="Zeng J."/>
        </authorList>
    </citation>
    <scope>NUCLEOTIDE SEQUENCE [LARGE SCALE GENOMIC DNA]</scope>
    <source>
        <strain evidence="2">cv. BLH2017</strain>
        <tissue evidence="1">Root</tissue>
    </source>
</reference>
<dbReference type="EMBL" id="MVGT01004159">
    <property type="protein sequence ID" value="OVA01190.1"/>
    <property type="molecule type" value="Genomic_DNA"/>
</dbReference>
<comment type="caution">
    <text evidence="1">The sequence shown here is derived from an EMBL/GenBank/DDBJ whole genome shotgun (WGS) entry which is preliminary data.</text>
</comment>
<dbReference type="AlphaFoldDB" id="A0A200PSM0"/>
<dbReference type="OMA" id="PEMMIDE"/>
<organism evidence="1 2">
    <name type="scientific">Macleaya cordata</name>
    <name type="common">Five-seeded plume-poppy</name>
    <name type="synonym">Bocconia cordata</name>
    <dbReference type="NCBI Taxonomy" id="56857"/>
    <lineage>
        <taxon>Eukaryota</taxon>
        <taxon>Viridiplantae</taxon>
        <taxon>Streptophyta</taxon>
        <taxon>Embryophyta</taxon>
        <taxon>Tracheophyta</taxon>
        <taxon>Spermatophyta</taxon>
        <taxon>Magnoliopsida</taxon>
        <taxon>Ranunculales</taxon>
        <taxon>Papaveraceae</taxon>
        <taxon>Papaveroideae</taxon>
        <taxon>Macleaya</taxon>
    </lineage>
</organism>
<dbReference type="OrthoDB" id="418757at2759"/>
<sequence length="115" mass="13597">MDDKSDNVTRVRIFNGKKFSFWKSQMENYLYERDLHAPLRGVKKKGKLDDEEWFILDRKCVGMIYRCLTEEVYNNVDEISTTKDLMDTLERLHQKSSTSGETVSVHLRKFTIIQG</sequence>
<dbReference type="Proteomes" id="UP000195402">
    <property type="component" value="Unassembled WGS sequence"/>
</dbReference>
<accession>A0A200PSM0</accession>
<dbReference type="InParanoid" id="A0A200PSM0"/>
<dbReference type="Pfam" id="PF14223">
    <property type="entry name" value="Retrotran_gag_2"/>
    <property type="match status" value="1"/>
</dbReference>
<gene>
    <name evidence="1" type="ORF">BVC80_1657g3</name>
</gene>
<name>A0A200PSM0_MACCD</name>
<evidence type="ECO:0000313" key="1">
    <source>
        <dbReference type="EMBL" id="OVA01190.1"/>
    </source>
</evidence>
<protein>
    <recommendedName>
        <fullName evidence="3">Retrovirus-related Pol polyprotein from transposon TNT 1-94</fullName>
    </recommendedName>
</protein>
<evidence type="ECO:0000313" key="2">
    <source>
        <dbReference type="Proteomes" id="UP000195402"/>
    </source>
</evidence>